<dbReference type="EC" id="2.1.1.170" evidence="4"/>
<dbReference type="InterPro" id="IPR003682">
    <property type="entry name" value="rRNA_ssu_MeTfrase_G"/>
</dbReference>
<dbReference type="PANTHER" id="PTHR31760:SF0">
    <property type="entry name" value="S-ADENOSYL-L-METHIONINE-DEPENDENT METHYLTRANSFERASES SUPERFAMILY PROTEIN"/>
    <property type="match status" value="1"/>
</dbReference>
<dbReference type="HAMAP" id="MF_00074">
    <property type="entry name" value="16SrRNA_methyltr_G"/>
    <property type="match status" value="1"/>
</dbReference>
<dbReference type="SUPFAM" id="SSF53335">
    <property type="entry name" value="S-adenosyl-L-methionine-dependent methyltransferases"/>
    <property type="match status" value="1"/>
</dbReference>
<evidence type="ECO:0000313" key="4">
    <source>
        <dbReference type="EMBL" id="VAX40796.1"/>
    </source>
</evidence>
<dbReference type="GO" id="GO:0005829">
    <property type="term" value="C:cytosol"/>
    <property type="evidence" value="ECO:0007669"/>
    <property type="project" value="TreeGrafter"/>
</dbReference>
<gene>
    <name evidence="4" type="ORF">MNBD_PLANCTO02-840</name>
</gene>
<evidence type="ECO:0000256" key="3">
    <source>
        <dbReference type="ARBA" id="ARBA00022679"/>
    </source>
</evidence>
<protein>
    <submittedName>
        <fullName evidence="4">16S rRNA (Guanine(527)-N(7))-methyltransferase</fullName>
        <ecNumber evidence="4">2.1.1.170</ecNumber>
    </submittedName>
</protein>
<proteinExistence type="inferred from homology"/>
<dbReference type="InterPro" id="IPR029063">
    <property type="entry name" value="SAM-dependent_MTases_sf"/>
</dbReference>
<dbReference type="EMBL" id="UOGL01000482">
    <property type="protein sequence ID" value="VAX40796.1"/>
    <property type="molecule type" value="Genomic_DNA"/>
</dbReference>
<dbReference type="CDD" id="cd02440">
    <property type="entry name" value="AdoMet_MTases"/>
    <property type="match status" value="1"/>
</dbReference>
<dbReference type="AlphaFoldDB" id="A0A3B1DD93"/>
<dbReference type="PANTHER" id="PTHR31760">
    <property type="entry name" value="S-ADENOSYL-L-METHIONINE-DEPENDENT METHYLTRANSFERASES SUPERFAMILY PROTEIN"/>
    <property type="match status" value="1"/>
</dbReference>
<name>A0A3B1DD93_9ZZZZ</name>
<evidence type="ECO:0000256" key="2">
    <source>
        <dbReference type="ARBA" id="ARBA00022552"/>
    </source>
</evidence>
<accession>A0A3B1DD93</accession>
<organism evidence="4">
    <name type="scientific">hydrothermal vent metagenome</name>
    <dbReference type="NCBI Taxonomy" id="652676"/>
    <lineage>
        <taxon>unclassified sequences</taxon>
        <taxon>metagenomes</taxon>
        <taxon>ecological metagenomes</taxon>
    </lineage>
</organism>
<keyword evidence="4" id="KW-0489">Methyltransferase</keyword>
<dbReference type="GO" id="GO:0070043">
    <property type="term" value="F:rRNA (guanine-N7-)-methyltransferase activity"/>
    <property type="evidence" value="ECO:0007669"/>
    <property type="project" value="TreeGrafter"/>
</dbReference>
<dbReference type="Pfam" id="PF02527">
    <property type="entry name" value="GidB"/>
    <property type="match status" value="1"/>
</dbReference>
<keyword evidence="1" id="KW-0963">Cytoplasm</keyword>
<keyword evidence="2" id="KW-0698">rRNA processing</keyword>
<dbReference type="PIRSF" id="PIRSF003078">
    <property type="entry name" value="GidB"/>
    <property type="match status" value="1"/>
</dbReference>
<dbReference type="Gene3D" id="3.40.50.150">
    <property type="entry name" value="Vaccinia Virus protein VP39"/>
    <property type="match status" value="1"/>
</dbReference>
<dbReference type="NCBIfam" id="TIGR00138">
    <property type="entry name" value="rsmG_gidB"/>
    <property type="match status" value="1"/>
</dbReference>
<reference evidence="4" key="1">
    <citation type="submission" date="2018-06" db="EMBL/GenBank/DDBJ databases">
        <authorList>
            <person name="Zhirakovskaya E."/>
        </authorList>
    </citation>
    <scope>NUCLEOTIDE SEQUENCE</scope>
</reference>
<keyword evidence="3 4" id="KW-0808">Transferase</keyword>
<evidence type="ECO:0000256" key="1">
    <source>
        <dbReference type="ARBA" id="ARBA00022490"/>
    </source>
</evidence>
<sequence>MTSPTLEELQTEIDSVLPEDIPNREQTLAICAKHLQLVLVKNQQMNLTSITAPREASIKHVWDSIEASPLLYDAQRVLDLGSGAGFPGIPLAAISPEKQFLLVESKKKKAAFLEEALSLLPLSNVEVHAVRTEELLKSRKVHVDTILVRAVGKIPKILNMLGEVRKSFNCLLLYKGGSAQEEIDEAKPIARQWGLYGEIVHEYELPEQMGTRTLVEYRKM</sequence>